<protein>
    <submittedName>
        <fullName evidence="2">Uncharacterized protein</fullName>
    </submittedName>
</protein>
<accession>A0AAU8PDF0</accession>
<evidence type="ECO:0000256" key="1">
    <source>
        <dbReference type="SAM" id="Phobius"/>
    </source>
</evidence>
<name>A0AAU8PDF0_EDWPI</name>
<dbReference type="EMBL" id="CP001135">
    <property type="protein sequence ID" value="ACY84206.1"/>
    <property type="molecule type" value="Genomic_DNA"/>
</dbReference>
<keyword evidence="1" id="KW-0812">Transmembrane</keyword>
<sequence>MPSFSAHGQAVPDQRTAISISSLLSIDYLLFCIARYKIN</sequence>
<reference evidence="2 3" key="1">
    <citation type="journal article" date="2009" name="PLoS ONE">
        <title>Genome sequence of the versatile fish pathogen Edwardsiella tarda provides insights into its adaptation to broad host ranges and intracellular niches.</title>
        <authorList>
            <person name="Wang Q."/>
            <person name="Yang M."/>
            <person name="Xiao J."/>
            <person name="Wu H."/>
            <person name="Wang X."/>
            <person name="Lv Y."/>
            <person name="Xu L."/>
            <person name="Zheng H."/>
            <person name="Wang S."/>
            <person name="Zhao G."/>
            <person name="Liu Q."/>
            <person name="Zhang Y."/>
        </authorList>
    </citation>
    <scope>NUCLEOTIDE SEQUENCE [LARGE SCALE GENOMIC DNA]</scope>
    <source>
        <strain evidence="3">EIB202 / CCTCC M208068</strain>
    </source>
</reference>
<keyword evidence="1" id="KW-0472">Membrane</keyword>
<keyword evidence="1" id="KW-1133">Transmembrane helix</keyword>
<organism evidence="2 3">
    <name type="scientific">Edwardsiella piscicida</name>
    <dbReference type="NCBI Taxonomy" id="1263550"/>
    <lineage>
        <taxon>Bacteria</taxon>
        <taxon>Pseudomonadati</taxon>
        <taxon>Pseudomonadota</taxon>
        <taxon>Gammaproteobacteria</taxon>
        <taxon>Enterobacterales</taxon>
        <taxon>Hafniaceae</taxon>
        <taxon>Edwardsiella</taxon>
    </lineage>
</organism>
<dbReference type="AlphaFoldDB" id="A0AAU8PDF0"/>
<evidence type="ECO:0000313" key="3">
    <source>
        <dbReference type="Proteomes" id="UP000002634"/>
    </source>
</evidence>
<feature type="transmembrane region" description="Helical" evidence="1">
    <location>
        <begin position="16"/>
        <end position="36"/>
    </location>
</feature>
<evidence type="ECO:0000313" key="2">
    <source>
        <dbReference type="EMBL" id="ACY84206.1"/>
    </source>
</evidence>
<dbReference type="KEGG" id="etr:ETAE_1365"/>
<proteinExistence type="predicted"/>
<gene>
    <name evidence="2" type="ordered locus">ETAE_1365</name>
</gene>
<keyword evidence="3" id="KW-1185">Reference proteome</keyword>
<dbReference type="Proteomes" id="UP000002634">
    <property type="component" value="Chromosome"/>
</dbReference>